<gene>
    <name evidence="6" type="ORF">BE221DRAFT_189081</name>
</gene>
<dbReference type="GO" id="GO:0032979">
    <property type="term" value="P:protein insertion into mitochondrial inner membrane from matrix"/>
    <property type="evidence" value="ECO:0007669"/>
    <property type="project" value="TreeGrafter"/>
</dbReference>
<evidence type="ECO:0000256" key="2">
    <source>
        <dbReference type="ARBA" id="ARBA00010583"/>
    </source>
</evidence>
<sequence length="503" mass="53100">MTRRSALDAARRASALSATTSRTTPLALVLTSSSSWSSSSSKEVATSTSSLRTRTRGRTMFTAADAPGAIADAMSTLHHASGLPWCATLAVSALCARLVTAPVAARTTKASATMSAASALAKATKQGDAERVSIKDVLEAMKELRERSGVGAHPAWLVAGPLAQIPLFACAMMAVRRLASEGGSNGLISGGVFWFSDLTLPAMDIATMSAPMGPYGAVLPIVTAGALFANVNANFAAAAQQSRGMTIVKLCLEWMTLPMLLIGLQLPQAVHCYWITSSAYAYAQNRALSTAYAREALGLNELAKTTREIVREKGLHSDERLEIPPVVLELIKAAAKARAENNNPLAINLLLRASRGGSDDANAHGRSTEPVRSDELGKAHPTVLFALGQTYAVLKDWKKSAITYEYSARNEPDALRRARALLGAGVARARLGDLGMASEALGEANRLNPSDASVKIALASALKLNGDPEGALQILREAATIQPDIDERYVKPLERELASRTTA</sequence>
<evidence type="ECO:0000256" key="5">
    <source>
        <dbReference type="ARBA" id="ARBA00023136"/>
    </source>
</evidence>
<keyword evidence="5" id="KW-0472">Membrane</keyword>
<protein>
    <submittedName>
        <fullName evidence="6">Inner membrane protein translocase</fullName>
    </submittedName>
</protein>
<dbReference type="Proteomes" id="UP000195557">
    <property type="component" value="Unassembled WGS sequence"/>
</dbReference>
<dbReference type="EMBL" id="KZ155772">
    <property type="protein sequence ID" value="OUS48723.1"/>
    <property type="molecule type" value="Genomic_DNA"/>
</dbReference>
<name>A0A1Y5IKU1_OSTTA</name>
<evidence type="ECO:0000256" key="1">
    <source>
        <dbReference type="ARBA" id="ARBA00004141"/>
    </source>
</evidence>
<accession>A0A1Y5IKU1</accession>
<evidence type="ECO:0000256" key="4">
    <source>
        <dbReference type="ARBA" id="ARBA00022989"/>
    </source>
</evidence>
<dbReference type="PANTHER" id="PTHR12428">
    <property type="entry name" value="OXA1"/>
    <property type="match status" value="1"/>
</dbReference>
<dbReference type="Gene3D" id="1.25.40.10">
    <property type="entry name" value="Tetratricopeptide repeat domain"/>
    <property type="match status" value="1"/>
</dbReference>
<dbReference type="GO" id="GO:0032977">
    <property type="term" value="F:membrane insertase activity"/>
    <property type="evidence" value="ECO:0007669"/>
    <property type="project" value="InterPro"/>
</dbReference>
<keyword evidence="3" id="KW-0812">Transmembrane</keyword>
<evidence type="ECO:0000313" key="6">
    <source>
        <dbReference type="EMBL" id="OUS48723.1"/>
    </source>
</evidence>
<organism evidence="6">
    <name type="scientific">Ostreococcus tauri</name>
    <name type="common">Marine green alga</name>
    <dbReference type="NCBI Taxonomy" id="70448"/>
    <lineage>
        <taxon>Eukaryota</taxon>
        <taxon>Viridiplantae</taxon>
        <taxon>Chlorophyta</taxon>
        <taxon>Mamiellophyceae</taxon>
        <taxon>Mamiellales</taxon>
        <taxon>Bathycoccaceae</taxon>
        <taxon>Ostreococcus</taxon>
    </lineage>
</organism>
<keyword evidence="4" id="KW-1133">Transmembrane helix</keyword>
<proteinExistence type="inferred from homology"/>
<dbReference type="InterPro" id="IPR019734">
    <property type="entry name" value="TPR_rpt"/>
</dbReference>
<comment type="similarity">
    <text evidence="2">Belongs to the OXA1/ALB3/YidC (TC 2.A.9.2) family.</text>
</comment>
<dbReference type="GO" id="GO:0005743">
    <property type="term" value="C:mitochondrial inner membrane"/>
    <property type="evidence" value="ECO:0007669"/>
    <property type="project" value="TreeGrafter"/>
</dbReference>
<dbReference type="SMART" id="SM00028">
    <property type="entry name" value="TPR"/>
    <property type="match status" value="3"/>
</dbReference>
<dbReference type="SUPFAM" id="SSF48452">
    <property type="entry name" value="TPR-like"/>
    <property type="match status" value="1"/>
</dbReference>
<dbReference type="AlphaFoldDB" id="A0A1Y5IKU1"/>
<reference evidence="6" key="1">
    <citation type="submission" date="2017-04" db="EMBL/GenBank/DDBJ databases">
        <title>Population genomics of picophytoplankton unveils novel chromosome hypervariability.</title>
        <authorList>
            <consortium name="DOE Joint Genome Institute"/>
            <person name="Blanc-Mathieu R."/>
            <person name="Krasovec M."/>
            <person name="Hebrard M."/>
            <person name="Yau S."/>
            <person name="Desgranges E."/>
            <person name="Martin J."/>
            <person name="Schackwitz W."/>
            <person name="Kuo A."/>
            <person name="Salin G."/>
            <person name="Donnadieu C."/>
            <person name="Desdevises Y."/>
            <person name="Sanchez-Ferandin S."/>
            <person name="Moreau H."/>
            <person name="Rivals E."/>
            <person name="Grigoriev I.V."/>
            <person name="Grimsley N."/>
            <person name="Eyre-Walker A."/>
            <person name="Piganeau G."/>
        </authorList>
    </citation>
    <scope>NUCLEOTIDE SEQUENCE [LARGE SCALE GENOMIC DNA]</scope>
    <source>
        <strain evidence="6">RCC 1115</strain>
    </source>
</reference>
<evidence type="ECO:0000256" key="3">
    <source>
        <dbReference type="ARBA" id="ARBA00022692"/>
    </source>
</evidence>
<comment type="subcellular location">
    <subcellularLocation>
        <location evidence="1">Membrane</location>
        <topology evidence="1">Multi-pass membrane protein</topology>
    </subcellularLocation>
</comment>
<dbReference type="InterPro" id="IPR001708">
    <property type="entry name" value="YidC/ALB3/OXA1/COX18"/>
</dbReference>
<dbReference type="PANTHER" id="PTHR12428:SF65">
    <property type="entry name" value="CYTOCHROME C OXIDASE ASSEMBLY PROTEIN COX18, MITOCHONDRIAL"/>
    <property type="match status" value="1"/>
</dbReference>
<dbReference type="InterPro" id="IPR011990">
    <property type="entry name" value="TPR-like_helical_dom_sf"/>
</dbReference>
<dbReference type="eggNOG" id="KOG1239">
    <property type="taxonomic scope" value="Eukaryota"/>
</dbReference>